<keyword evidence="17" id="KW-1185">Reference proteome</keyword>
<accession>A0A0Q0YBJ0</accession>
<dbReference type="STRING" id="1544416.Cocul_02328"/>
<dbReference type="FunFam" id="3.40.50.720:FF:000354">
    <property type="entry name" value="UDP-galactopyranose mutase"/>
    <property type="match status" value="1"/>
</dbReference>
<dbReference type="Proteomes" id="UP000050517">
    <property type="component" value="Unassembled WGS sequence"/>
</dbReference>
<dbReference type="InterPro" id="IPR004379">
    <property type="entry name" value="UDP-GALP_mutase"/>
</dbReference>
<name>A0A0Q0YBJ0_9CORY</name>
<dbReference type="GO" id="GO:0008767">
    <property type="term" value="F:UDP-galactopyranose mutase activity"/>
    <property type="evidence" value="ECO:0007669"/>
    <property type="project" value="UniProtKB-EC"/>
</dbReference>
<dbReference type="SUPFAM" id="SSF54373">
    <property type="entry name" value="FAD-linked reductases, C-terminal domain"/>
    <property type="match status" value="1"/>
</dbReference>
<proteinExistence type="inferred from homology"/>
<organism evidence="16 17">
    <name type="scientific">Corynebacterium oculi</name>
    <dbReference type="NCBI Taxonomy" id="1544416"/>
    <lineage>
        <taxon>Bacteria</taxon>
        <taxon>Bacillati</taxon>
        <taxon>Actinomycetota</taxon>
        <taxon>Actinomycetes</taxon>
        <taxon>Mycobacteriales</taxon>
        <taxon>Corynebacteriaceae</taxon>
        <taxon>Corynebacterium</taxon>
    </lineage>
</organism>
<dbReference type="Gene3D" id="3.40.50.720">
    <property type="entry name" value="NAD(P)-binding Rossmann-like Domain"/>
    <property type="match status" value="3"/>
</dbReference>
<comment type="caution">
    <text evidence="16">The sequence shown here is derived from an EMBL/GenBank/DDBJ whole genome shotgun (WGS) entry which is preliminary data.</text>
</comment>
<evidence type="ECO:0000256" key="1">
    <source>
        <dbReference type="ARBA" id="ARBA00001974"/>
    </source>
</evidence>
<dbReference type="GO" id="GO:0050660">
    <property type="term" value="F:flavin adenine dinucleotide binding"/>
    <property type="evidence" value="ECO:0007669"/>
    <property type="project" value="TreeGrafter"/>
</dbReference>
<dbReference type="AlphaFoldDB" id="A0A0Q0YBJ0"/>
<evidence type="ECO:0000256" key="3">
    <source>
        <dbReference type="ARBA" id="ARBA00009321"/>
    </source>
</evidence>
<comment type="subunit">
    <text evidence="4">Homotetramer.</text>
</comment>
<dbReference type="FunFam" id="3.40.50.720:FF:000397">
    <property type="entry name" value="UDP-galactopyranose mutase"/>
    <property type="match status" value="1"/>
</dbReference>
<evidence type="ECO:0000256" key="12">
    <source>
        <dbReference type="ARBA" id="ARBA00069801"/>
    </source>
</evidence>
<dbReference type="Pfam" id="PF13450">
    <property type="entry name" value="NAD_binding_8"/>
    <property type="match status" value="1"/>
</dbReference>
<evidence type="ECO:0000313" key="17">
    <source>
        <dbReference type="Proteomes" id="UP000050517"/>
    </source>
</evidence>
<evidence type="ECO:0000256" key="14">
    <source>
        <dbReference type="ARBA" id="ARBA00082076"/>
    </source>
</evidence>
<dbReference type="SUPFAM" id="SSF51971">
    <property type="entry name" value="Nucleotide-binding domain"/>
    <property type="match status" value="1"/>
</dbReference>
<comment type="function">
    <text evidence="10">Catalyzes the interconversion through a 2-keto intermediate of uridine diphosphogalactopyranose (UDP-GalP) into uridine diphosphogalactofuranose (UDP-GalF) which is a key building block for cell wall construction in Mycobacterium tuberculosis.</text>
</comment>
<comment type="cofactor">
    <cofactor evidence="1">
        <name>FAD</name>
        <dbReference type="ChEBI" id="CHEBI:57692"/>
    </cofactor>
</comment>
<dbReference type="EMBL" id="LKST01000004">
    <property type="protein sequence ID" value="KQB83353.1"/>
    <property type="molecule type" value="Genomic_DNA"/>
</dbReference>
<keyword evidence="8" id="KW-0961">Cell wall biogenesis/degradation</keyword>
<gene>
    <name evidence="16" type="primary">glf</name>
    <name evidence="16" type="ORF">Cocul_02328</name>
</gene>
<keyword evidence="7 16" id="KW-0413">Isomerase</keyword>
<reference evidence="16 17" key="1">
    <citation type="submission" date="2015-10" db="EMBL/GenBank/DDBJ databases">
        <title>Corynebacteirum lowii and Corynebacterium oculi species nova, derived from human clinical disease and and emended description of Corynebacterium mastiditis.</title>
        <authorList>
            <person name="Bernard K."/>
            <person name="Pacheco A.L."/>
            <person name="Mcdougall C."/>
            <person name="Burtx T."/>
            <person name="Weibe D."/>
            <person name="Tyler S."/>
            <person name="Olson A.B."/>
            <person name="Cnockaert M."/>
            <person name="Eguchi H."/>
            <person name="Kuwahara T."/>
            <person name="Nakayama-Imaohji H."/>
            <person name="Boudewijins M."/>
            <person name="Van Hoecke F."/>
            <person name="Bernier A.-M."/>
            <person name="Vandamme P."/>
        </authorList>
    </citation>
    <scope>NUCLEOTIDE SEQUENCE [LARGE SCALE GENOMIC DNA]</scope>
    <source>
        <strain evidence="16 17">NML 130210</strain>
    </source>
</reference>
<evidence type="ECO:0000256" key="10">
    <source>
        <dbReference type="ARBA" id="ARBA00057226"/>
    </source>
</evidence>
<evidence type="ECO:0000256" key="6">
    <source>
        <dbReference type="ARBA" id="ARBA00022827"/>
    </source>
</evidence>
<keyword evidence="6" id="KW-0274">FAD</keyword>
<protein>
    <recommendedName>
        <fullName evidence="12">UDP-galactopyranose mutase</fullName>
        <ecNumber evidence="11">5.4.99.9</ecNumber>
    </recommendedName>
    <alternativeName>
        <fullName evidence="13">UDP-GALP mutase</fullName>
    </alternativeName>
    <alternativeName>
        <fullName evidence="14">Uridine 5-diphosphate galactopyranose mutase</fullName>
    </alternativeName>
</protein>
<comment type="pathway">
    <text evidence="2">Cell wall biogenesis; cell wall polysaccharide biosynthesis.</text>
</comment>
<comment type="catalytic activity">
    <reaction evidence="9">
        <text>UDP-alpha-D-galactose = UDP-alpha-D-galactofuranose</text>
        <dbReference type="Rhea" id="RHEA:24132"/>
        <dbReference type="ChEBI" id="CHEBI:66914"/>
        <dbReference type="ChEBI" id="CHEBI:66915"/>
        <dbReference type="EC" id="5.4.99.9"/>
    </reaction>
</comment>
<dbReference type="PANTHER" id="PTHR21197:SF0">
    <property type="entry name" value="UDP-GALACTOPYRANOSE MUTASE"/>
    <property type="match status" value="1"/>
</dbReference>
<sequence>MGRPTRNPRALCPAGAASISLAAMTSQTYDLIVVGSGLFGLTVAERAASQLGKRVLIVERREHIGGNAYSEAEPETGIEIHKYGAHLFHTSNKRVWEYVNQFTDFTGYQHRVFAMHDGTAYQFPMGLGLINQFFGRYYSPEEARALIAEQTDGLDPAQATNLEEKAISLIGRPFYEAFIRDYTAKQWQTDPKELPAGNITRLPVRYTFDNRYFTDTYEGLPVDGYTAWLERMAEHELIDVSLNTDWFEVREELRAASPEAPVVYTGPLDRYFDYAEGKLGWRTLDFEASVEPVGDYQGTPVMNYNDADVPWTRIHEFRHFHPERADRYPKDKTVIMKEYSRFAGEGDEPYYPINTPEDRATLEAYRRRAAAESRENKVLFGGRLGTYQYLDMHMAIGAALSLFDNHLAPFFENGKPLEQPRGH</sequence>
<evidence type="ECO:0000256" key="8">
    <source>
        <dbReference type="ARBA" id="ARBA00023316"/>
    </source>
</evidence>
<evidence type="ECO:0000256" key="11">
    <source>
        <dbReference type="ARBA" id="ARBA00066867"/>
    </source>
</evidence>
<keyword evidence="5" id="KW-0285">Flavoprotein</keyword>
<dbReference type="FunFam" id="3.40.50.720:FF:000422">
    <property type="entry name" value="UDP-galactopyranose mutase"/>
    <property type="match status" value="1"/>
</dbReference>
<evidence type="ECO:0000256" key="2">
    <source>
        <dbReference type="ARBA" id="ARBA00004776"/>
    </source>
</evidence>
<feature type="domain" description="UDP-galactopyranose mutase C-terminal" evidence="15">
    <location>
        <begin position="177"/>
        <end position="389"/>
    </location>
</feature>
<evidence type="ECO:0000256" key="7">
    <source>
        <dbReference type="ARBA" id="ARBA00023235"/>
    </source>
</evidence>
<dbReference type="GO" id="GO:0071555">
    <property type="term" value="P:cell wall organization"/>
    <property type="evidence" value="ECO:0007669"/>
    <property type="project" value="UniProtKB-KW"/>
</dbReference>
<evidence type="ECO:0000256" key="13">
    <source>
        <dbReference type="ARBA" id="ARBA00076188"/>
    </source>
</evidence>
<evidence type="ECO:0000256" key="4">
    <source>
        <dbReference type="ARBA" id="ARBA00011881"/>
    </source>
</evidence>
<dbReference type="EC" id="5.4.99.9" evidence="11"/>
<evidence type="ECO:0000259" key="15">
    <source>
        <dbReference type="Pfam" id="PF03275"/>
    </source>
</evidence>
<evidence type="ECO:0000256" key="5">
    <source>
        <dbReference type="ARBA" id="ARBA00022630"/>
    </source>
</evidence>
<dbReference type="NCBIfam" id="TIGR00031">
    <property type="entry name" value="UDP-GALP_mutase"/>
    <property type="match status" value="1"/>
</dbReference>
<dbReference type="GO" id="GO:0005829">
    <property type="term" value="C:cytosol"/>
    <property type="evidence" value="ECO:0007669"/>
    <property type="project" value="TreeGrafter"/>
</dbReference>
<dbReference type="InterPro" id="IPR015899">
    <property type="entry name" value="UDP-GalPyranose_mutase_C"/>
</dbReference>
<dbReference type="PANTHER" id="PTHR21197">
    <property type="entry name" value="UDP-GALACTOPYRANOSE MUTASE"/>
    <property type="match status" value="1"/>
</dbReference>
<dbReference type="Pfam" id="PF03275">
    <property type="entry name" value="GLF"/>
    <property type="match status" value="1"/>
</dbReference>
<evidence type="ECO:0000313" key="16">
    <source>
        <dbReference type="EMBL" id="KQB83353.1"/>
    </source>
</evidence>
<evidence type="ECO:0000256" key="9">
    <source>
        <dbReference type="ARBA" id="ARBA00050658"/>
    </source>
</evidence>
<comment type="similarity">
    <text evidence="3">Belongs to the UDP-galactopyranose/dTDP-fucopyranose mutase family.</text>
</comment>
<dbReference type="PATRIC" id="fig|1544416.3.peg.2332"/>